<protein>
    <submittedName>
        <fullName evidence="1">Uncharacterized protein</fullName>
    </submittedName>
</protein>
<name>A0A6J5Q8M4_9CAUD</name>
<reference evidence="1" key="1">
    <citation type="submission" date="2020-05" db="EMBL/GenBank/DDBJ databases">
        <authorList>
            <person name="Chiriac C."/>
            <person name="Salcher M."/>
            <person name="Ghai R."/>
            <person name="Kavagutti S V."/>
        </authorList>
    </citation>
    <scope>NUCLEOTIDE SEQUENCE</scope>
</reference>
<dbReference type="EMBL" id="LR796964">
    <property type="protein sequence ID" value="CAB4177828.1"/>
    <property type="molecule type" value="Genomic_DNA"/>
</dbReference>
<evidence type="ECO:0000313" key="1">
    <source>
        <dbReference type="EMBL" id="CAB4177828.1"/>
    </source>
</evidence>
<sequence>MSTEYERRVTAVVLVPPGLESCDEMATEIKVESELDGEYLVLTQTWCDGRKGIAITGDEWPALRSAIDDMVKGLRA</sequence>
<gene>
    <name evidence="1" type="ORF">UFOVP1004_20</name>
</gene>
<organism evidence="1">
    <name type="scientific">uncultured Caudovirales phage</name>
    <dbReference type="NCBI Taxonomy" id="2100421"/>
    <lineage>
        <taxon>Viruses</taxon>
        <taxon>Duplodnaviria</taxon>
        <taxon>Heunggongvirae</taxon>
        <taxon>Uroviricota</taxon>
        <taxon>Caudoviricetes</taxon>
        <taxon>Peduoviridae</taxon>
        <taxon>Maltschvirus</taxon>
        <taxon>Maltschvirus maltsch</taxon>
    </lineage>
</organism>
<accession>A0A6J5Q8M4</accession>
<proteinExistence type="predicted"/>